<feature type="transmembrane region" description="Helical" evidence="6">
    <location>
        <begin position="109"/>
        <end position="132"/>
    </location>
</feature>
<name>A0AAN7WRL7_9SACH</name>
<feature type="transmembrane region" description="Helical" evidence="6">
    <location>
        <begin position="66"/>
        <end position="89"/>
    </location>
</feature>
<feature type="transmembrane region" description="Helical" evidence="6">
    <location>
        <begin position="329"/>
        <end position="349"/>
    </location>
</feature>
<evidence type="ECO:0000256" key="1">
    <source>
        <dbReference type="ARBA" id="ARBA00004141"/>
    </source>
</evidence>
<keyword evidence="3 6" id="KW-1133">Transmembrane helix</keyword>
<evidence type="ECO:0000256" key="4">
    <source>
        <dbReference type="ARBA" id="ARBA00023136"/>
    </source>
</evidence>
<dbReference type="Pfam" id="PF02535">
    <property type="entry name" value="Zip"/>
    <property type="match status" value="1"/>
</dbReference>
<dbReference type="Proteomes" id="UP001306508">
    <property type="component" value="Unassembled WGS sequence"/>
</dbReference>
<comment type="subcellular location">
    <subcellularLocation>
        <location evidence="1">Membrane</location>
        <topology evidence="1">Multi-pass membrane protein</topology>
    </subcellularLocation>
</comment>
<comment type="caution">
    <text evidence="7">The sequence shown here is derived from an EMBL/GenBank/DDBJ whole genome shotgun (WGS) entry which is preliminary data.</text>
</comment>
<organism evidence="7 8">
    <name type="scientific">Arxiozyma heterogenica</name>
    <dbReference type="NCBI Taxonomy" id="278026"/>
    <lineage>
        <taxon>Eukaryota</taxon>
        <taxon>Fungi</taxon>
        <taxon>Dikarya</taxon>
        <taxon>Ascomycota</taxon>
        <taxon>Saccharomycotina</taxon>
        <taxon>Saccharomycetes</taxon>
        <taxon>Saccharomycetales</taxon>
        <taxon>Saccharomycetaceae</taxon>
        <taxon>Arxiozyma</taxon>
    </lineage>
</organism>
<sequence length="424" mass="46783">MSSSLHSLLPRDGSTDSPPLCSTSNSYNGHNGLRILSIFIILISSALGAFFPILSSRYSFIRLPDWCFFIGKFFGSGVIIATAFIHLLQPASEALGDDCLGGTFVEYPWAFGICLMSLFALFLTEIISHYFVSNSFGDNHEHGSGHSHSHTHSHDSDHDNIKETCHLHSDGFFDDELKDEEGDISSHIDSELSTSNIQDMYIKEFKLRNDLEDSPQNSNIVSNSNILKPSPLSKNRYSYEITHQDFSKISIPVEEKNKEEYLNQIVAVTILEAGVLFHSVFVGLSLSVSGEEFETLFIVLTFHQMFEGLGLGTRIAETNWPHSKRATPWLMALAFSLTCPIAVAIGIGVRNSWVPGSRRALIANGVFDSISSGILIYTGLVELMAHEFLFTNQFKGPGGLKRMLAAYIVMSLGAGLMALLGKWA</sequence>
<evidence type="ECO:0000256" key="6">
    <source>
        <dbReference type="SAM" id="Phobius"/>
    </source>
</evidence>
<feature type="transmembrane region" description="Helical" evidence="6">
    <location>
        <begin position="361"/>
        <end position="384"/>
    </location>
</feature>
<dbReference type="PANTHER" id="PTHR11040">
    <property type="entry name" value="ZINC/IRON TRANSPORTER"/>
    <property type="match status" value="1"/>
</dbReference>
<feature type="transmembrane region" description="Helical" evidence="6">
    <location>
        <begin position="265"/>
        <end position="286"/>
    </location>
</feature>
<dbReference type="GO" id="GO:0071578">
    <property type="term" value="P:zinc ion import across plasma membrane"/>
    <property type="evidence" value="ECO:0007669"/>
    <property type="project" value="TreeGrafter"/>
</dbReference>
<proteinExistence type="predicted"/>
<protein>
    <submittedName>
        <fullName evidence="7">Uncharacterized protein</fullName>
    </submittedName>
</protein>
<dbReference type="InterPro" id="IPR003689">
    <property type="entry name" value="ZIP"/>
</dbReference>
<dbReference type="EMBL" id="JAWIZZ010000071">
    <property type="protein sequence ID" value="KAK5773683.1"/>
    <property type="molecule type" value="Genomic_DNA"/>
</dbReference>
<evidence type="ECO:0000256" key="5">
    <source>
        <dbReference type="SAM" id="MobiDB-lite"/>
    </source>
</evidence>
<feature type="transmembrane region" description="Helical" evidence="6">
    <location>
        <begin position="35"/>
        <end position="54"/>
    </location>
</feature>
<evidence type="ECO:0000313" key="8">
    <source>
        <dbReference type="Proteomes" id="UP001306508"/>
    </source>
</evidence>
<keyword evidence="4 6" id="KW-0472">Membrane</keyword>
<accession>A0AAN7WRL7</accession>
<dbReference type="GO" id="GO:0000007">
    <property type="term" value="F:low-affinity zinc ion transmembrane transporter activity"/>
    <property type="evidence" value="ECO:0007669"/>
    <property type="project" value="TreeGrafter"/>
</dbReference>
<evidence type="ECO:0000313" key="7">
    <source>
        <dbReference type="EMBL" id="KAK5773683.1"/>
    </source>
</evidence>
<evidence type="ECO:0000256" key="2">
    <source>
        <dbReference type="ARBA" id="ARBA00022692"/>
    </source>
</evidence>
<keyword evidence="2 6" id="KW-0812">Transmembrane</keyword>
<dbReference type="PANTHER" id="PTHR11040:SF69">
    <property type="entry name" value="ZINC-REGULATED TRANSPORTER 2"/>
    <property type="match status" value="1"/>
</dbReference>
<feature type="transmembrane region" description="Helical" evidence="6">
    <location>
        <begin position="404"/>
        <end position="421"/>
    </location>
</feature>
<gene>
    <name evidence="7" type="ORF">RI543_004992</name>
</gene>
<dbReference type="AlphaFoldDB" id="A0AAN7WRL7"/>
<reference evidence="8" key="1">
    <citation type="submission" date="2023-07" db="EMBL/GenBank/DDBJ databases">
        <title>A draft genome of Kazachstania heterogenica Y-27499.</title>
        <authorList>
            <person name="Donic C."/>
            <person name="Kralova J.S."/>
            <person name="Fidel L."/>
            <person name="Ben-Dor S."/>
            <person name="Jung S."/>
        </authorList>
    </citation>
    <scope>NUCLEOTIDE SEQUENCE [LARGE SCALE GENOMIC DNA]</scope>
    <source>
        <strain evidence="8">Y27499</strain>
    </source>
</reference>
<keyword evidence="8" id="KW-1185">Reference proteome</keyword>
<evidence type="ECO:0000256" key="3">
    <source>
        <dbReference type="ARBA" id="ARBA00022989"/>
    </source>
</evidence>
<dbReference type="GO" id="GO:0005886">
    <property type="term" value="C:plasma membrane"/>
    <property type="evidence" value="ECO:0007669"/>
    <property type="project" value="TreeGrafter"/>
</dbReference>
<feature type="region of interest" description="Disordered" evidence="5">
    <location>
        <begin position="1"/>
        <end position="20"/>
    </location>
</feature>